<name>A0A7T8YYH2_CITFR</name>
<protein>
    <submittedName>
        <fullName evidence="1">SEC-C domain-containing protein</fullName>
    </submittedName>
</protein>
<accession>A0A7T8YYH2</accession>
<geneLocation type="plasmid" evidence="1">
    <name>pIMP-CF-15-127</name>
</geneLocation>
<gene>
    <name evidence="1" type="ORF">JJE75_00100</name>
</gene>
<dbReference type="EMBL" id="CP068026">
    <property type="protein sequence ID" value="QQQ58142.1"/>
    <property type="molecule type" value="Genomic_DNA"/>
</dbReference>
<proteinExistence type="predicted"/>
<evidence type="ECO:0000313" key="1">
    <source>
        <dbReference type="EMBL" id="QQQ58142.1"/>
    </source>
</evidence>
<dbReference type="Pfam" id="PF02810">
    <property type="entry name" value="SEC-C"/>
    <property type="match status" value="1"/>
</dbReference>
<reference evidence="1" key="1">
    <citation type="submission" date="2021-01" db="EMBL/GenBank/DDBJ databases">
        <title>Molecular characteristics of IMP-4-producing CRE.</title>
        <authorList>
            <person name="Qin S."/>
            <person name="Liu W."/>
            <person name="Dong H."/>
        </authorList>
    </citation>
    <scope>NUCLEOTIDE SEQUENCE</scope>
    <source>
        <strain evidence="1">CF15-127</strain>
        <plasmid evidence="1">pIMP-CF-15-127</plasmid>
    </source>
</reference>
<keyword evidence="1" id="KW-0614">Plasmid</keyword>
<dbReference type="InterPro" id="IPR004027">
    <property type="entry name" value="SEC_C_motif"/>
</dbReference>
<organism evidence="1">
    <name type="scientific">Citrobacter freundii</name>
    <dbReference type="NCBI Taxonomy" id="546"/>
    <lineage>
        <taxon>Bacteria</taxon>
        <taxon>Pseudomonadati</taxon>
        <taxon>Pseudomonadota</taxon>
        <taxon>Gammaproteobacteria</taxon>
        <taxon>Enterobacterales</taxon>
        <taxon>Enterobacteriaceae</taxon>
        <taxon>Citrobacter</taxon>
        <taxon>Citrobacter freundii complex</taxon>
    </lineage>
</organism>
<dbReference type="AlphaFoldDB" id="A0A7T8YYH2"/>
<sequence>MRGNTPCPCGSGVKFKKSAMVRIISIIVCITVMARQRNRRVLP</sequence>
<dbReference type="SUPFAM" id="SSF103642">
    <property type="entry name" value="Sec-C motif"/>
    <property type="match status" value="1"/>
</dbReference>